<evidence type="ECO:0008006" key="4">
    <source>
        <dbReference type="Google" id="ProtNLM"/>
    </source>
</evidence>
<sequence length="138" mass="14670">MIKTIPLSIFCSLLAIVGCSDSSSESSNQSPTIIVRYQGDPLANVRVQLHDSESGPVVAAAISDPTGQARFKQLPPPGGPQYYVSVESISDGGWILDPKLGKPATSGLSIPSFDSTSQQPHELDLPPSAVRLLTRKKR</sequence>
<gene>
    <name evidence="2" type="ORF">EC9_00380</name>
</gene>
<dbReference type="KEGG" id="ruv:EC9_00380"/>
<dbReference type="Gene3D" id="2.60.40.10">
    <property type="entry name" value="Immunoglobulins"/>
    <property type="match status" value="1"/>
</dbReference>
<evidence type="ECO:0000313" key="3">
    <source>
        <dbReference type="Proteomes" id="UP000319557"/>
    </source>
</evidence>
<evidence type="ECO:0000256" key="1">
    <source>
        <dbReference type="SAM" id="MobiDB-lite"/>
    </source>
</evidence>
<protein>
    <recommendedName>
        <fullName evidence="4">Nickel uptake substrate-specific transmembrane region</fullName>
    </recommendedName>
</protein>
<dbReference type="EMBL" id="CP036261">
    <property type="protein sequence ID" value="QDS85881.1"/>
    <property type="molecule type" value="Genomic_DNA"/>
</dbReference>
<proteinExistence type="predicted"/>
<dbReference type="SUPFAM" id="SSF49478">
    <property type="entry name" value="Cna protein B-type domain"/>
    <property type="match status" value="1"/>
</dbReference>
<evidence type="ECO:0000313" key="2">
    <source>
        <dbReference type="EMBL" id="QDS85881.1"/>
    </source>
</evidence>
<feature type="compositionally biased region" description="Polar residues" evidence="1">
    <location>
        <begin position="106"/>
        <end position="120"/>
    </location>
</feature>
<dbReference type="AlphaFoldDB" id="A0A517LTC4"/>
<keyword evidence="3" id="KW-1185">Reference proteome</keyword>
<dbReference type="InterPro" id="IPR013783">
    <property type="entry name" value="Ig-like_fold"/>
</dbReference>
<accession>A0A517LTC4</accession>
<name>A0A517LTC4_9BACT</name>
<feature type="region of interest" description="Disordered" evidence="1">
    <location>
        <begin position="106"/>
        <end position="138"/>
    </location>
</feature>
<organism evidence="2 3">
    <name type="scientific">Rosistilla ulvae</name>
    <dbReference type="NCBI Taxonomy" id="1930277"/>
    <lineage>
        <taxon>Bacteria</taxon>
        <taxon>Pseudomonadati</taxon>
        <taxon>Planctomycetota</taxon>
        <taxon>Planctomycetia</taxon>
        <taxon>Pirellulales</taxon>
        <taxon>Pirellulaceae</taxon>
        <taxon>Rosistilla</taxon>
    </lineage>
</organism>
<dbReference type="Proteomes" id="UP000319557">
    <property type="component" value="Chromosome"/>
</dbReference>
<dbReference type="PROSITE" id="PS51257">
    <property type="entry name" value="PROKAR_LIPOPROTEIN"/>
    <property type="match status" value="1"/>
</dbReference>
<reference evidence="2 3" key="1">
    <citation type="submission" date="2019-02" db="EMBL/GenBank/DDBJ databases">
        <title>Deep-cultivation of Planctomycetes and their phenomic and genomic characterization uncovers novel biology.</title>
        <authorList>
            <person name="Wiegand S."/>
            <person name="Jogler M."/>
            <person name="Boedeker C."/>
            <person name="Pinto D."/>
            <person name="Vollmers J."/>
            <person name="Rivas-Marin E."/>
            <person name="Kohn T."/>
            <person name="Peeters S.H."/>
            <person name="Heuer A."/>
            <person name="Rast P."/>
            <person name="Oberbeckmann S."/>
            <person name="Bunk B."/>
            <person name="Jeske O."/>
            <person name="Meyerdierks A."/>
            <person name="Storesund J.E."/>
            <person name="Kallscheuer N."/>
            <person name="Luecker S."/>
            <person name="Lage O.M."/>
            <person name="Pohl T."/>
            <person name="Merkel B.J."/>
            <person name="Hornburger P."/>
            <person name="Mueller R.-W."/>
            <person name="Bruemmer F."/>
            <person name="Labrenz M."/>
            <person name="Spormann A.M."/>
            <person name="Op den Camp H."/>
            <person name="Overmann J."/>
            <person name="Amann R."/>
            <person name="Jetten M.S.M."/>
            <person name="Mascher T."/>
            <person name="Medema M.H."/>
            <person name="Devos D.P."/>
            <person name="Kaster A.-K."/>
            <person name="Ovreas L."/>
            <person name="Rohde M."/>
            <person name="Galperin M.Y."/>
            <person name="Jogler C."/>
        </authorList>
    </citation>
    <scope>NUCLEOTIDE SEQUENCE [LARGE SCALE GENOMIC DNA]</scope>
    <source>
        <strain evidence="2 3">EC9</strain>
    </source>
</reference>